<protein>
    <submittedName>
        <fullName evidence="2">Type II toxin-antitoxin system mRNA interferase toxin, RelE/StbE family</fullName>
    </submittedName>
</protein>
<gene>
    <name evidence="2" type="ORF">EWV57_23210</name>
</gene>
<accession>A0A552FBN0</accession>
<organism evidence="2 3">
    <name type="scientific">Microcystis aeruginosa Ma_QC_Ch_20071001_S25D</name>
    <dbReference type="NCBI Taxonomy" id="2486250"/>
    <lineage>
        <taxon>Bacteria</taxon>
        <taxon>Bacillati</taxon>
        <taxon>Cyanobacteriota</taxon>
        <taxon>Cyanophyceae</taxon>
        <taxon>Oscillatoriophycideae</taxon>
        <taxon>Chroococcales</taxon>
        <taxon>Microcystaceae</taxon>
        <taxon>Microcystis</taxon>
    </lineage>
</organism>
<evidence type="ECO:0000256" key="1">
    <source>
        <dbReference type="ARBA" id="ARBA00022649"/>
    </source>
</evidence>
<evidence type="ECO:0000313" key="2">
    <source>
        <dbReference type="EMBL" id="TRU44129.1"/>
    </source>
</evidence>
<evidence type="ECO:0000313" key="3">
    <source>
        <dbReference type="Proteomes" id="UP000316958"/>
    </source>
</evidence>
<dbReference type="InterPro" id="IPR004386">
    <property type="entry name" value="Toxin_YafQ-like"/>
</dbReference>
<dbReference type="NCBIfam" id="TIGR02385">
    <property type="entry name" value="RelE_StbE"/>
    <property type="match status" value="1"/>
</dbReference>
<proteinExistence type="predicted"/>
<keyword evidence="1" id="KW-1277">Toxin-antitoxin system</keyword>
<reference evidence="2 3" key="1">
    <citation type="submission" date="2019-01" db="EMBL/GenBank/DDBJ databases">
        <title>Coherence of Microcystis species and biogeography revealed through population genomics.</title>
        <authorList>
            <person name="Perez-Carrascal O.M."/>
            <person name="Terrat Y."/>
            <person name="Giani A."/>
            <person name="Fortin N."/>
            <person name="Tromas N."/>
            <person name="Shapiro B.J."/>
        </authorList>
    </citation>
    <scope>NUCLEOTIDE SEQUENCE [LARGE SCALE GENOMIC DNA]</scope>
    <source>
        <strain evidence="2">Ma_QC_Ch_20071001_S25D</strain>
    </source>
</reference>
<dbReference type="Gene3D" id="3.30.2310.20">
    <property type="entry name" value="RelE-like"/>
    <property type="match status" value="1"/>
</dbReference>
<dbReference type="InterPro" id="IPR007712">
    <property type="entry name" value="RelE/ParE_toxin"/>
</dbReference>
<comment type="caution">
    <text evidence="2">The sequence shown here is derived from an EMBL/GenBank/DDBJ whole genome shotgun (WGS) entry which is preliminary data.</text>
</comment>
<dbReference type="Proteomes" id="UP000316958">
    <property type="component" value="Unassembled WGS sequence"/>
</dbReference>
<dbReference type="SUPFAM" id="SSF143011">
    <property type="entry name" value="RelE-like"/>
    <property type="match status" value="1"/>
</dbReference>
<name>A0A552FBN0_MICAE</name>
<dbReference type="Pfam" id="PF15738">
    <property type="entry name" value="YafQ_toxin"/>
    <property type="match status" value="1"/>
</dbReference>
<dbReference type="AlphaFoldDB" id="A0A552FBN0"/>
<dbReference type="InterPro" id="IPR035093">
    <property type="entry name" value="RelE/ParE_toxin_dom_sf"/>
</dbReference>
<dbReference type="EMBL" id="SFBE01000380">
    <property type="protein sequence ID" value="TRU44129.1"/>
    <property type="molecule type" value="Genomic_DNA"/>
</dbReference>
<sequence length="93" mass="10916">MNFVLLRSNIFIRNARKIVKKQPFLAQNIRETLDLLCVDPFQPRLRTHKLKGELKDSYACSVGYDLRIVFKFVEYAQKQAILLESIGTHDEVY</sequence>